<dbReference type="InterPro" id="IPR011042">
    <property type="entry name" value="6-blade_b-propeller_TolB-like"/>
</dbReference>
<dbReference type="SUPFAM" id="SSF57184">
    <property type="entry name" value="Growth factor receptor domain"/>
    <property type="match status" value="1"/>
</dbReference>
<dbReference type="Pfam" id="PF00058">
    <property type="entry name" value="Ldl_recept_b"/>
    <property type="match status" value="11"/>
</dbReference>
<feature type="disulfide bond" evidence="15">
    <location>
        <begin position="3090"/>
        <end position="3107"/>
    </location>
</feature>
<feature type="disulfide bond" evidence="16">
    <location>
        <begin position="591"/>
        <end position="603"/>
    </location>
</feature>
<dbReference type="CDD" id="cd00112">
    <property type="entry name" value="LDLa"/>
    <property type="match status" value="26"/>
</dbReference>
<proteinExistence type="inferred from homology"/>
<dbReference type="SUPFAM" id="SSF57196">
    <property type="entry name" value="EGF/Laminin"/>
    <property type="match status" value="6"/>
</dbReference>
<dbReference type="FunFam" id="4.10.400.10:FF:000034">
    <property type="entry name" value="Low-density lipoprotein receptor-related protein 2"/>
    <property type="match status" value="1"/>
</dbReference>
<dbReference type="FunFam" id="2.10.25.10:FF:000009">
    <property type="entry name" value="Low-density lipoprotein receptor isoform 1"/>
    <property type="match status" value="1"/>
</dbReference>
<evidence type="ECO:0000256" key="12">
    <source>
        <dbReference type="ARBA" id="ARBA00023157"/>
    </source>
</evidence>
<keyword evidence="13" id="KW-0675">Receptor</keyword>
<feature type="disulfide bond" evidence="16">
    <location>
        <begin position="2342"/>
        <end position="2357"/>
    </location>
</feature>
<dbReference type="InterPro" id="IPR051221">
    <property type="entry name" value="LDLR-related"/>
</dbReference>
<dbReference type="Pfam" id="PF00057">
    <property type="entry name" value="Ldl_recept_a"/>
    <property type="match status" value="24"/>
</dbReference>
<feature type="disulfide bond" evidence="16">
    <location>
        <begin position="2243"/>
        <end position="2255"/>
    </location>
</feature>
<feature type="disulfide bond" evidence="15">
    <location>
        <begin position="2887"/>
        <end position="2896"/>
    </location>
</feature>
<sequence>PRNCTAGQFQCAATHRCIPHGWVCDGDPDCGMTDQMLPDTSDEDTRRCFKGNSCPRNFFRCKDNITCRLISKLCDGFHDCPDLSDEGPFCQNSSMCEKTSCKYKCKPSAKGPLCYCGEGKEPNGTDCVDTDECKVEGTCDQICNNAQSTFACSCAFGYSQDSNRCYGVNVPVDQPASIIFSNALDIQHIYLNGSLVFGNNTYRSQDTFAMDFDHRNGTACWINYQGAMSALRCGQVYNLMDSWDVSSPSRFLLGSVSQLARDWIASNWYFLDDDREMIFVCNNTVEVCITLIDVHLSKPRGIALDPTKGYMFFTEWGSTHPVLERARLDGKDRKALVNQKIVYPYGVAVDYPNEHVYWVDTYLDYIERVMMIPITELARPTAIDYDVASQYIYYSDVQRFVIEKQKLDGSGRQVVMDKGLSNCDGIAIDWMGRNLYWTDEGLASIYVANLNDVNKKKILVYRNMSHPRAIVVHPKDGCIDKTYLCDGDNDCGDNSDEDMTSGESRTCGGNLFKCDTNRCIPNHWVCDGDRDCADATDEDPVVCKQITCISGQFTCNVTGRCIPLSWTCDHEHDCGPGDTSDEHEGCVYPVCEVGEFRCDNKRCIPLEYVCDTDDDCRDESDERNCHDSCNSTTQFLCLADGKCLPMVLKCNGFWDCVDGSDEANCSTHKRIPPTRQHCHDDEFACGDGSCIRKMWVCDLDKDCEDGSDEFGCENATCHSSEVMCKDGSLCVSKNWICDGAVDCEDHSDEEDCPVIATCIYPNHTCDNRTKCVDIHKVCDGVSDCKDGSDEGLLCEKCSDLCHNTPEGFVCYCHPGLKLGLDGKTCSDAEPCNQWGVCSQLCRPIGHTHKCECALTYEMEPDHFTCKSKLKGPAYIIFSNRHELRSVDLQTMSVKALISSLKNTIALDFYHQQDSDMIFWTDVVDDKIYRGTLVGGSLTNIEVVVQTGLATAEGLAVDWIGENLYWVESNLDQIEVAKLNGSFRRTLIAGDMESPRAIALDPRYGLLFWTDWDSDMPRIESCSMSGDGRRTVFKVNNVTDGAWPNGLTLDYFAKRIYWIDAKSDSIHSATYEGEDHREILRGHELLSHPFAIALFGNFVYWTDWRSNSVIRANKWNGTNIRVMQRTITQPFDIQILHPSRQPKLEGKNPCEGNNGGCSHLCLLSFNGTFKCHCPHVMKLSADRKTCMSNEKVLLFSRPNEIRGVDLDMPYYHIIPPFSLPQVASATELDFSAKRKMIYWVDNHLNEVKRASLTGVPIQTIIDTDGTGRQVVISGLESVEGIAVDWIANNIYWTEPMYDVIEVAKLNGSDRYVVIAGDMDKPSAITIHPEQGFLFWSDWGTPPKIERAALDGSDRLVIRCSAKKTNCSSSEFECSSGGCIPYQFTCDNMAECPDGSDEEHTFCVCNEENDCGDFSDEYNCTCSEDKFRCRIGTCISKAHRCDFDPDCPDCRNGRCIPVNWRCDRDDDCNDAENSGLSSDEQNCRYTCRPDQFRCNSSNCIPATWRCDGTSDCPDGSDETPECKTHLCSDQEFRCEDSGQCIPTSWVCDGDNDCGDANASDEHPEQGCVYEPCHSNQFECKSKKCIPKRAVCNKINDCGDPQNVTSSRCKIGEHECANHVCIDEHLICNAENDCGDYSDEENINECLSSILCAQRCIDKPLGYECSCVEGFRPKTDNKALCEDIDECKENHPCSQNCRNTYGSFACSCKEGYYSVDNSKTCKANSPVQPTLIFSNRYYIRQVDFTGQNTILLAQNLTNAVALDYDWTEQCFYWSDVTGSGSSLKQMCNGTDGIKVIHSATVQNIDGLAVDWIGRNLYWCDKGTDTIEVSQLDGKFRKVLINQGLQEPRALVLDPFEGYMYWTDWGDRPHIGKAGMDGSNSRVLINDSLGWPNALTISYETKEIFWADAREDYIAVSNLEGTDKRIVPTRGPQNSLHHIFALTVFEDYIFWTDWETKTVERCHKYTGNDRKTVVKTIHRPMDIQVYHPYRQQPLEGPNPCENNGGCHTLCLLAPGGGRKCACPENYILASDGISCTNNCSSSQFVCASTHKCIPFWWRCDTQDDCGDASDEPPECPPFSCTPGQFQCDNKHCLHPSQLCDGVSQCLDDSDERKCDEYTCLSSQFKCSANGTVHSRCIPATGLCDGHTDCPNEEDEQNCPPQTCPSPNQFTCDNGKCIPNVWVCDRDDDCGDKSDEPSNCTDRQCPSNHFRCKSGRCIPMSWKCDGDQDCSQGEDEPPTCSDQEFHSCDPTYFKCDNNRCIPGRWRCDYDNDCGDNSDEEGCLPGHRNCSESEFRCKNGRCIRGSWRCNGEYNCEDQSDEANCNVTCQANEFQCTTPQFCIFAEWYCDGDTDCADGSDEKDCDRTCKPGEFVCHNGECISLLWHCDGMSDCSDESDEDPKDCGALACKPGRFRCRNQTCISFAKLCNGIDDCGDGSDENPDICSHSHAHCNASHFQCASGHCISKTLVCDHFDDCGDNSDERNCEDNPCKFGVCSQVCTSKKAGNFSCSCADGYVMSWGKSKTCEAKGNPAYLIIASENELRRINPYKPSQMMTEESGRDESAILHNSMQTSKIDALDIYFSDGTVTVFWTNQHSKAILSHIVPNLTLHNAASRLRRVRRQSFKEVVTNLIEPRSIAVDWVGKHIYWVDSGDDSIGMANLDGSQRKTLIADLLDKPHDVVVAPESNLMFWTDWGLNAKIEMARLDGTNRRVLVDKDVQWPTGITIDYPAKRLYWTDPKAATIESSRFDGKDRYLVKEFAQGEDKPFRIECFEDNLFITTYHNRHVFKMSKFGRGNLTYLSYGPGSASDLVIVQDYKQNTFIPSLCSNSTCVENAFCVAGSCLCPDGFKETRDGLKLKKCENPSTTKGHAMCNLICLNGGTCQTTSDGPRCKCKAEYEGDHCEKYRCSQHCKNKGLCYIDLLSAEVPGQKPPLRCACPPEWTGPRCETQTNVCRDYCRNSGTCSIAGNGEPLCQCPQNFTGARCEKCEAVNCHNNGICRLSKGNHVCQCSPGYFGVYCESNVCEDYCVFGTCKIDETAGIPSCICLQGKSGKKCDDDKCTNLCRNGGTCQHMGNKQVCLCPPGYTGRRCEHSTCGCHNGGSCSGSNGDDVSMCSCMPGFSGRFCEHLIARDCSYNFCRNGGSCVMTIESKPACQCPEGVVGLRCETVVSAPKLGTLRTKSNTGIIITVIVVCLVIIVTVAVLVAIFIHRKRRRGKAFMHVRMQDSSNVEINNPMYLREDFDDDNAEALDASFCLDPDKATNFSNPVYDSIKKQIFSQCVFLRFPVLGIRVV</sequence>
<dbReference type="FunFam" id="4.10.400.10:FF:000007">
    <property type="entry name" value="Low density lipoprotein receptor-related protein 1"/>
    <property type="match status" value="1"/>
</dbReference>
<dbReference type="FunFam" id="4.10.400.10:FF:000011">
    <property type="entry name" value="Low-density lipoprotein receptor-related protein 1"/>
    <property type="match status" value="1"/>
</dbReference>
<feature type="disulfide bond" evidence="16">
    <location>
        <begin position="507"/>
        <end position="519"/>
    </location>
</feature>
<feature type="domain" description="EGF-like" evidence="19">
    <location>
        <begin position="3049"/>
        <end position="3084"/>
    </location>
</feature>
<dbReference type="InterPro" id="IPR009030">
    <property type="entry name" value="Growth_fac_rcpt_cys_sf"/>
</dbReference>
<feature type="disulfide bond" evidence="15">
    <location>
        <begin position="2866"/>
        <end position="2876"/>
    </location>
</feature>
<feature type="repeat" description="LDL-receptor class B" evidence="17">
    <location>
        <begin position="2638"/>
        <end position="2680"/>
    </location>
</feature>
<evidence type="ECO:0000256" key="11">
    <source>
        <dbReference type="ARBA" id="ARBA00023136"/>
    </source>
</evidence>
<feature type="disulfide bond" evidence="16">
    <location>
        <begin position="737"/>
        <end position="752"/>
    </location>
</feature>
<dbReference type="FunFam" id="4.10.400.10:FF:000078">
    <property type="entry name" value="low-density lipoprotein receptor-related protein 2"/>
    <property type="match status" value="1"/>
</dbReference>
<keyword evidence="21" id="KW-1185">Reference proteome</keyword>
<dbReference type="InterPro" id="IPR023415">
    <property type="entry name" value="LDLR_class-A_CS"/>
</dbReference>
<evidence type="ECO:0000256" key="6">
    <source>
        <dbReference type="ARBA" id="ARBA00022692"/>
    </source>
</evidence>
<feature type="repeat" description="LDL-receptor class B" evidence="17">
    <location>
        <begin position="915"/>
        <end position="960"/>
    </location>
</feature>
<evidence type="ECO:0000256" key="5">
    <source>
        <dbReference type="ARBA" id="ARBA00022583"/>
    </source>
</evidence>
<feature type="disulfide bond" evidence="15">
    <location>
        <begin position="3149"/>
        <end position="3158"/>
    </location>
</feature>
<keyword evidence="12 15" id="KW-1015">Disulfide bond</keyword>
<feature type="disulfide bond" evidence="16">
    <location>
        <begin position="598"/>
        <end position="616"/>
    </location>
</feature>
<dbReference type="PROSITE" id="PS01187">
    <property type="entry name" value="EGF_CA"/>
    <property type="match status" value="2"/>
</dbReference>
<feature type="disulfide bond" evidence="16">
    <location>
        <begin position="678"/>
        <end position="690"/>
    </location>
</feature>
<evidence type="ECO:0000256" key="9">
    <source>
        <dbReference type="ARBA" id="ARBA00022837"/>
    </source>
</evidence>
<feature type="domain" description="EGF-like" evidence="19">
    <location>
        <begin position="2862"/>
        <end position="2897"/>
    </location>
</feature>
<dbReference type="GO" id="GO:0005509">
    <property type="term" value="F:calcium ion binding"/>
    <property type="evidence" value="ECO:0007669"/>
    <property type="project" value="InterPro"/>
</dbReference>
<feature type="disulfide bond" evidence="15">
    <location>
        <begin position="2947"/>
        <end position="2957"/>
    </location>
</feature>
<dbReference type="GO" id="GO:0005041">
    <property type="term" value="F:low-density lipoprotein particle receptor activity"/>
    <property type="evidence" value="ECO:0007669"/>
    <property type="project" value="TreeGrafter"/>
</dbReference>
<feature type="disulfide bond" evidence="16">
    <location>
        <begin position="2303"/>
        <end position="2318"/>
    </location>
</feature>
<evidence type="ECO:0000256" key="10">
    <source>
        <dbReference type="ARBA" id="ARBA00022989"/>
    </source>
</evidence>
<comment type="caution">
    <text evidence="15">Lacks conserved residue(s) required for the propagation of feature annotation.</text>
</comment>
<feature type="disulfide bond" evidence="16">
    <location>
        <begin position="2284"/>
        <end position="2296"/>
    </location>
</feature>
<dbReference type="PROSITE" id="PS51120">
    <property type="entry name" value="LDLRB"/>
    <property type="match status" value="12"/>
</dbReference>
<dbReference type="CDD" id="cd00054">
    <property type="entry name" value="EGF_CA"/>
    <property type="match status" value="2"/>
</dbReference>
<keyword evidence="7" id="KW-0732">Signal</keyword>
<dbReference type="GO" id="GO:0043235">
    <property type="term" value="C:receptor complex"/>
    <property type="evidence" value="ECO:0007669"/>
    <property type="project" value="TreeGrafter"/>
</dbReference>
<dbReference type="Gene3D" id="2.10.25.10">
    <property type="entry name" value="Laminin"/>
    <property type="match status" value="12"/>
</dbReference>
<feature type="disulfide bond" evidence="15">
    <location>
        <begin position="2969"/>
        <end position="2978"/>
    </location>
</feature>
<dbReference type="OMA" id="MCDHDRD"/>
<evidence type="ECO:0000256" key="18">
    <source>
        <dbReference type="SAM" id="Phobius"/>
    </source>
</evidence>
<feature type="disulfide bond" evidence="16">
    <location>
        <begin position="2402"/>
        <end position="2414"/>
    </location>
</feature>
<evidence type="ECO:0000256" key="7">
    <source>
        <dbReference type="ARBA" id="ARBA00022729"/>
    </source>
</evidence>
<feature type="disulfide bond" evidence="15">
    <location>
        <begin position="3003"/>
        <end position="3012"/>
    </location>
</feature>
<evidence type="ECO:0000313" key="21">
    <source>
        <dbReference type="Proteomes" id="UP000014500"/>
    </source>
</evidence>
<dbReference type="PROSITE" id="PS01186">
    <property type="entry name" value="EGF_2"/>
    <property type="match status" value="5"/>
</dbReference>
<feature type="disulfide bond" evidence="16">
    <location>
        <begin position="2207"/>
        <end position="2225"/>
    </location>
</feature>
<feature type="transmembrane region" description="Helical" evidence="18">
    <location>
        <begin position="3178"/>
        <end position="3201"/>
    </location>
</feature>
<dbReference type="HOGENOM" id="CLU_000085_2_0_1"/>
<dbReference type="GO" id="GO:0006897">
    <property type="term" value="P:endocytosis"/>
    <property type="evidence" value="ECO:0007669"/>
    <property type="project" value="UniProtKB-KW"/>
</dbReference>
<dbReference type="FunFam" id="2.120.10.30:FF:000035">
    <property type="entry name" value="Low-density lipoprotein receptor-related protein 2"/>
    <property type="match status" value="1"/>
</dbReference>
<organism evidence="20 21">
    <name type="scientific">Strigamia maritima</name>
    <name type="common">European centipede</name>
    <name type="synonym">Geophilus maritimus</name>
    <dbReference type="NCBI Taxonomy" id="126957"/>
    <lineage>
        <taxon>Eukaryota</taxon>
        <taxon>Metazoa</taxon>
        <taxon>Ecdysozoa</taxon>
        <taxon>Arthropoda</taxon>
        <taxon>Myriapoda</taxon>
        <taxon>Chilopoda</taxon>
        <taxon>Pleurostigmophora</taxon>
        <taxon>Geophilomorpha</taxon>
        <taxon>Linotaeniidae</taxon>
        <taxon>Strigamia</taxon>
    </lineage>
</organism>
<feature type="disulfide bond" evidence="16">
    <location>
        <begin position="2409"/>
        <end position="2427"/>
    </location>
</feature>
<feature type="disulfide bond" evidence="16">
    <location>
        <begin position="2083"/>
        <end position="2101"/>
    </location>
</feature>
<feature type="disulfide bond" evidence="16">
    <location>
        <begin position="1485"/>
        <end position="1497"/>
    </location>
</feature>
<evidence type="ECO:0000256" key="8">
    <source>
        <dbReference type="ARBA" id="ARBA00022737"/>
    </source>
</evidence>
<dbReference type="GO" id="GO:0005886">
    <property type="term" value="C:plasma membrane"/>
    <property type="evidence" value="ECO:0007669"/>
    <property type="project" value="UniProtKB-SubCell"/>
</dbReference>
<dbReference type="PROSITE" id="PS00022">
    <property type="entry name" value="EGF_1"/>
    <property type="match status" value="7"/>
</dbReference>
<feature type="disulfide bond" evidence="16">
    <location>
        <begin position="1606"/>
        <end position="1618"/>
    </location>
</feature>
<feature type="disulfide bond" evidence="15">
    <location>
        <begin position="3109"/>
        <end position="3118"/>
    </location>
</feature>
<evidence type="ECO:0000256" key="3">
    <source>
        <dbReference type="ARBA" id="ARBA00022475"/>
    </source>
</evidence>
<feature type="domain" description="EGF-like" evidence="19">
    <location>
        <begin position="2943"/>
        <end position="2979"/>
    </location>
</feature>
<feature type="disulfide bond" evidence="16">
    <location>
        <begin position="2368"/>
        <end position="2386"/>
    </location>
</feature>
<evidence type="ECO:0000256" key="16">
    <source>
        <dbReference type="PROSITE-ProRule" id="PRU00124"/>
    </source>
</evidence>
<accession>T1JEI9</accession>
<dbReference type="PANTHER" id="PTHR22722:SF5">
    <property type="entry name" value="LOW-DENSITY LIPOPROTEIN RECEPTOR-RELATED PROTEIN 1B"/>
    <property type="match status" value="1"/>
</dbReference>
<feature type="repeat" description="LDL-receptor class B" evidence="17">
    <location>
        <begin position="1053"/>
        <end position="1097"/>
    </location>
</feature>
<feature type="repeat" description="LDL-receptor class B" evidence="17">
    <location>
        <begin position="1854"/>
        <end position="1897"/>
    </location>
</feature>
<keyword evidence="4 15" id="KW-0245">EGF-like domain</keyword>
<feature type="repeat" description="LDL-receptor class B" evidence="17">
    <location>
        <begin position="1811"/>
        <end position="1853"/>
    </location>
</feature>
<name>T1JEI9_STRMM</name>
<dbReference type="PROSITE" id="PS00010">
    <property type="entry name" value="ASX_HYDROXYL"/>
    <property type="match status" value="2"/>
</dbReference>
<dbReference type="PANTHER" id="PTHR22722">
    <property type="entry name" value="LOW-DENSITY LIPOPROTEIN RECEPTOR-RELATED PROTEIN 2-RELATED"/>
    <property type="match status" value="1"/>
</dbReference>
<dbReference type="PROSITE" id="PS50068">
    <property type="entry name" value="LDLRA_2"/>
    <property type="match status" value="26"/>
</dbReference>
<evidence type="ECO:0000256" key="2">
    <source>
        <dbReference type="ARBA" id="ARBA00009939"/>
    </source>
</evidence>
<feature type="disulfide bond" evidence="16">
    <location>
        <begin position="2291"/>
        <end position="2309"/>
    </location>
</feature>
<feature type="disulfide bond" evidence="16">
    <location>
        <begin position="1492"/>
        <end position="1510"/>
    </location>
</feature>
<dbReference type="STRING" id="126957.T1JEI9"/>
<dbReference type="InterPro" id="IPR000033">
    <property type="entry name" value="LDLR_classB_rpt"/>
</dbReference>
<feature type="disulfide bond" evidence="16">
    <location>
        <begin position="2262"/>
        <end position="2277"/>
    </location>
</feature>
<feature type="disulfide bond" evidence="16">
    <location>
        <begin position="2167"/>
        <end position="2185"/>
    </location>
</feature>
<evidence type="ECO:0000256" key="13">
    <source>
        <dbReference type="ARBA" id="ARBA00023170"/>
    </source>
</evidence>
<feature type="disulfide bond" evidence="16">
    <location>
        <begin position="2464"/>
        <end position="2479"/>
    </location>
</feature>
<feature type="disulfide bond" evidence="16">
    <location>
        <begin position="2445"/>
        <end position="2457"/>
    </location>
</feature>
<comment type="similarity">
    <text evidence="2">Belongs to the LDLR family.</text>
</comment>
<feature type="disulfide bond" evidence="16">
    <location>
        <begin position="2139"/>
        <end position="2154"/>
    </location>
</feature>
<feature type="repeat" description="LDL-receptor class B" evidence="17">
    <location>
        <begin position="2681"/>
        <end position="2724"/>
    </location>
</feature>
<feature type="disulfide bond" evidence="16">
    <location>
        <begin position="514"/>
        <end position="532"/>
    </location>
</feature>
<evidence type="ECO:0000256" key="15">
    <source>
        <dbReference type="PROSITE-ProRule" id="PRU00076"/>
    </source>
</evidence>
<dbReference type="InterPro" id="IPR000152">
    <property type="entry name" value="EGF-type_Asp/Asn_hydroxyl_site"/>
</dbReference>
<feature type="repeat" description="LDL-receptor class B" evidence="17">
    <location>
        <begin position="1004"/>
        <end position="1052"/>
    </location>
</feature>
<feature type="repeat" description="LDL-receptor class B" evidence="17">
    <location>
        <begin position="1287"/>
        <end position="1329"/>
    </location>
</feature>
<feature type="repeat" description="LDL-receptor class B" evidence="17">
    <location>
        <begin position="390"/>
        <end position="432"/>
    </location>
</feature>
<evidence type="ECO:0000256" key="4">
    <source>
        <dbReference type="ARBA" id="ARBA00022536"/>
    </source>
</evidence>
<feature type="domain" description="EGF-like" evidence="19">
    <location>
        <begin position="1680"/>
        <end position="1719"/>
    </location>
</feature>
<feature type="disulfide bond" evidence="16">
    <location>
        <begin position="1577"/>
        <end position="1595"/>
    </location>
</feature>
<dbReference type="Pfam" id="PF14670">
    <property type="entry name" value="FXa_inhibition"/>
    <property type="match status" value="1"/>
</dbReference>
<feature type="domain" description="EGF-like" evidence="19">
    <location>
        <begin position="3122"/>
        <end position="3159"/>
    </location>
</feature>
<keyword evidence="11 18" id="KW-0472">Membrane</keyword>
<evidence type="ECO:0000256" key="17">
    <source>
        <dbReference type="PROSITE-ProRule" id="PRU00461"/>
    </source>
</evidence>
<feature type="disulfide bond" evidence="15">
    <location>
        <begin position="3053"/>
        <end position="3063"/>
    </location>
</feature>
<feature type="disulfide bond" evidence="15">
    <location>
        <begin position="2901"/>
        <end position="2911"/>
    </location>
</feature>
<dbReference type="PROSITE" id="PS01209">
    <property type="entry name" value="LDLRA_1"/>
    <property type="match status" value="12"/>
</dbReference>
<feature type="disulfide bond" evidence="16">
    <location>
        <begin position="1372"/>
        <end position="1390"/>
    </location>
</feature>
<feature type="repeat" description="LDL-receptor class B" evidence="17">
    <location>
        <begin position="309"/>
        <end position="353"/>
    </location>
</feature>
<reference evidence="21" key="1">
    <citation type="submission" date="2011-05" db="EMBL/GenBank/DDBJ databases">
        <authorList>
            <person name="Richards S.R."/>
            <person name="Qu J."/>
            <person name="Jiang H."/>
            <person name="Jhangiani S.N."/>
            <person name="Agravi P."/>
            <person name="Goodspeed R."/>
            <person name="Gross S."/>
            <person name="Mandapat C."/>
            <person name="Jackson L."/>
            <person name="Mathew T."/>
            <person name="Pu L."/>
            <person name="Thornton R."/>
            <person name="Saada N."/>
            <person name="Wilczek-Boney K.B."/>
            <person name="Lee S."/>
            <person name="Kovar C."/>
            <person name="Wu Y."/>
            <person name="Scherer S.E."/>
            <person name="Worley K.C."/>
            <person name="Muzny D.M."/>
            <person name="Gibbs R."/>
        </authorList>
    </citation>
    <scope>NUCLEOTIDE SEQUENCE</scope>
    <source>
        <strain evidence="21">Brora</strain>
    </source>
</reference>
<dbReference type="Gene3D" id="2.120.10.30">
    <property type="entry name" value="TolB, C-terminal domain"/>
    <property type="match status" value="6"/>
</dbReference>
<feature type="disulfide bond" evidence="16">
    <location>
        <begin position="610"/>
        <end position="625"/>
    </location>
</feature>
<feature type="disulfide bond" evidence="15">
    <location>
        <begin position="1684"/>
        <end position="1694"/>
    </location>
</feature>
<dbReference type="SUPFAM" id="SSF57424">
    <property type="entry name" value="LDL receptor-like module"/>
    <property type="match status" value="25"/>
</dbReference>
<keyword evidence="5" id="KW-0254">Endocytosis</keyword>
<dbReference type="SMART" id="SM00192">
    <property type="entry name" value="LDLa"/>
    <property type="match status" value="28"/>
</dbReference>
<reference evidence="20" key="2">
    <citation type="submission" date="2015-02" db="UniProtKB">
        <authorList>
            <consortium name="EnsemblMetazoa"/>
        </authorList>
    </citation>
    <scope>IDENTIFICATION</scope>
</reference>
<feature type="domain" description="EGF-like" evidence="19">
    <location>
        <begin position="2980"/>
        <end position="3013"/>
    </location>
</feature>
<dbReference type="FunFam" id="2.120.10.30:FF:000009">
    <property type="entry name" value="Putative low-density lipoprotein receptor-related protein 1B"/>
    <property type="match status" value="1"/>
</dbReference>
<dbReference type="FunFam" id="4.10.400.10:FF:000002">
    <property type="entry name" value="Low-density lipoprotein receptor-related protein 1"/>
    <property type="match status" value="2"/>
</dbReference>
<feature type="disulfide bond" evidence="16">
    <location>
        <begin position="1365"/>
        <end position="1377"/>
    </location>
</feature>
<evidence type="ECO:0000259" key="19">
    <source>
        <dbReference type="PROSITE" id="PS50026"/>
    </source>
</evidence>
<dbReference type="SMART" id="SM00181">
    <property type="entry name" value="EGF"/>
    <property type="match status" value="19"/>
</dbReference>
<dbReference type="InterPro" id="IPR001881">
    <property type="entry name" value="EGF-like_Ca-bd_dom"/>
</dbReference>
<feature type="domain" description="EGF-like" evidence="19">
    <location>
        <begin position="3085"/>
        <end position="3119"/>
    </location>
</feature>
<feature type="disulfide bond" evidence="16">
    <location>
        <begin position="1448"/>
        <end position="1466"/>
    </location>
</feature>
<feature type="disulfide bond" evidence="16">
    <location>
        <begin position="697"/>
        <end position="712"/>
    </location>
</feature>
<dbReference type="Proteomes" id="UP000014500">
    <property type="component" value="Unassembled WGS sequence"/>
</dbReference>
<evidence type="ECO:0000256" key="1">
    <source>
        <dbReference type="ARBA" id="ARBA00004251"/>
    </source>
</evidence>
<evidence type="ECO:0000313" key="20">
    <source>
        <dbReference type="EnsemblMetazoa" id="SMAR012236-PA"/>
    </source>
</evidence>
<dbReference type="FunFam" id="2.120.10.30:FF:000132">
    <property type="entry name" value="Uncharacterized protein"/>
    <property type="match status" value="1"/>
</dbReference>
<feature type="disulfide bond" evidence="15">
    <location>
        <begin position="2931"/>
        <end position="2940"/>
    </location>
</feature>
<feature type="disulfide bond" evidence="16">
    <location>
        <begin position="1570"/>
        <end position="1582"/>
    </location>
</feature>
<dbReference type="SMART" id="SM00135">
    <property type="entry name" value="LY"/>
    <property type="match status" value="20"/>
</dbReference>
<dbReference type="InterPro" id="IPR000742">
    <property type="entry name" value="EGF"/>
</dbReference>
<comment type="subcellular location">
    <subcellularLocation>
        <location evidence="1">Cell membrane</location>
        <topology evidence="1">Single-pass type I membrane protein</topology>
    </subcellularLocation>
</comment>
<dbReference type="PhylomeDB" id="T1JEI9"/>
<keyword evidence="8" id="KW-0677">Repeat</keyword>
<keyword evidence="9" id="KW-0106">Calcium</keyword>
<dbReference type="PRINTS" id="PR00261">
    <property type="entry name" value="LDLRECEPTOR"/>
</dbReference>
<evidence type="ECO:0000256" key="14">
    <source>
        <dbReference type="ARBA" id="ARBA00023180"/>
    </source>
</evidence>
<feature type="disulfide bond" evidence="16">
    <location>
        <begin position="1613"/>
        <end position="1631"/>
    </location>
</feature>
<keyword evidence="10 18" id="KW-1133">Transmembrane helix</keyword>
<feature type="disulfide bond" evidence="16">
    <location>
        <begin position="2361"/>
        <end position="2373"/>
    </location>
</feature>
<feature type="disulfide bond" evidence="16">
    <location>
        <begin position="2076"/>
        <end position="2088"/>
    </location>
</feature>
<keyword evidence="14" id="KW-0325">Glycoprotein</keyword>
<dbReference type="InterPro" id="IPR036055">
    <property type="entry name" value="LDL_receptor-like_sf"/>
</dbReference>
<feature type="disulfide bond" evidence="15">
    <location>
        <begin position="3074"/>
        <end position="3083"/>
    </location>
</feature>
<dbReference type="InterPro" id="IPR002172">
    <property type="entry name" value="LDrepeatLR_classA_rpt"/>
</dbReference>
<dbReference type="Gene3D" id="4.10.400.10">
    <property type="entry name" value="Low-density Lipoprotein Receptor"/>
    <property type="match status" value="27"/>
</dbReference>
<feature type="disulfide bond" evidence="16">
    <location>
        <begin position="2250"/>
        <end position="2268"/>
    </location>
</feature>
<protein>
    <recommendedName>
        <fullName evidence="19">EGF-like domain-containing protein</fullName>
    </recommendedName>
</protein>
<dbReference type="eggNOG" id="KOG1215">
    <property type="taxonomic scope" value="Eukaryota"/>
</dbReference>
<dbReference type="EMBL" id="JH432122">
    <property type="status" value="NOT_ANNOTATED_CDS"/>
    <property type="molecule type" value="Genomic_DNA"/>
</dbReference>
<feature type="disulfide bond" evidence="16">
    <location>
        <begin position="2095"/>
        <end position="2110"/>
    </location>
</feature>
<feature type="repeat" description="LDL-receptor class B" evidence="17">
    <location>
        <begin position="961"/>
        <end position="1003"/>
    </location>
</feature>
<feature type="disulfide bond" evidence="16">
    <location>
        <begin position="650"/>
        <end position="665"/>
    </location>
</feature>
<dbReference type="InterPro" id="IPR018097">
    <property type="entry name" value="EGF_Ca-bd_CS"/>
</dbReference>
<feature type="repeat" description="LDL-receptor class B" evidence="17">
    <location>
        <begin position="433"/>
        <end position="476"/>
    </location>
</feature>
<feature type="domain" description="EGF-like" evidence="19">
    <location>
        <begin position="2898"/>
        <end position="2941"/>
    </location>
</feature>
<feature type="disulfide bond" evidence="16">
    <location>
        <begin position="2200"/>
        <end position="2212"/>
    </location>
</feature>
<dbReference type="PROSITE" id="PS50026">
    <property type="entry name" value="EGF_3"/>
    <property type="match status" value="8"/>
</dbReference>
<keyword evidence="6 18" id="KW-0812">Transmembrane</keyword>
<dbReference type="EnsemblMetazoa" id="SMAR012236-RA">
    <property type="protein sequence ID" value="SMAR012236-PA"/>
    <property type="gene ID" value="SMAR012236"/>
</dbReference>
<dbReference type="SMART" id="SM00179">
    <property type="entry name" value="EGF_CA"/>
    <property type="match status" value="9"/>
</dbReference>
<keyword evidence="3" id="KW-1003">Cell membrane</keyword>
<feature type="disulfide bond" evidence="16">
    <location>
        <begin position="685"/>
        <end position="703"/>
    </location>
</feature>
<feature type="disulfide bond" evidence="16">
    <location>
        <begin position="2452"/>
        <end position="2470"/>
    </location>
</feature>
<dbReference type="SUPFAM" id="SSF63825">
    <property type="entry name" value="YWTD domain"/>
    <property type="match status" value="6"/>
</dbReference>